<dbReference type="EnsemblPlants" id="OGLUM09G03870.1">
    <property type="protein sequence ID" value="OGLUM09G03870.1"/>
    <property type="gene ID" value="OGLUM09G03870"/>
</dbReference>
<reference evidence="1" key="1">
    <citation type="submission" date="2015-04" db="UniProtKB">
        <authorList>
            <consortium name="EnsemblPlants"/>
        </authorList>
    </citation>
    <scope>IDENTIFICATION</scope>
</reference>
<organism evidence="1">
    <name type="scientific">Oryza glumipatula</name>
    <dbReference type="NCBI Taxonomy" id="40148"/>
    <lineage>
        <taxon>Eukaryota</taxon>
        <taxon>Viridiplantae</taxon>
        <taxon>Streptophyta</taxon>
        <taxon>Embryophyta</taxon>
        <taxon>Tracheophyta</taxon>
        <taxon>Spermatophyta</taxon>
        <taxon>Magnoliopsida</taxon>
        <taxon>Liliopsida</taxon>
        <taxon>Poales</taxon>
        <taxon>Poaceae</taxon>
        <taxon>BOP clade</taxon>
        <taxon>Oryzoideae</taxon>
        <taxon>Oryzeae</taxon>
        <taxon>Oryzinae</taxon>
        <taxon>Oryza</taxon>
    </lineage>
</organism>
<name>A0A0E0B0K6_9ORYZ</name>
<proteinExistence type="predicted"/>
<evidence type="ECO:0000313" key="1">
    <source>
        <dbReference type="EnsemblPlants" id="OGLUM09G03870.1"/>
    </source>
</evidence>
<protein>
    <submittedName>
        <fullName evidence="1">Uncharacterized protein</fullName>
    </submittedName>
</protein>
<reference evidence="1" key="2">
    <citation type="submission" date="2018-05" db="EMBL/GenBank/DDBJ databases">
        <title>OgluRS3 (Oryza glumaepatula Reference Sequence Version 3).</title>
        <authorList>
            <person name="Zhang J."/>
            <person name="Kudrna D."/>
            <person name="Lee S."/>
            <person name="Talag J."/>
            <person name="Welchert J."/>
            <person name="Wing R.A."/>
        </authorList>
    </citation>
    <scope>NUCLEOTIDE SEQUENCE [LARGE SCALE GENOMIC DNA]</scope>
</reference>
<dbReference type="Gramene" id="OGLUM09G03870.1">
    <property type="protein sequence ID" value="OGLUM09G03870.1"/>
    <property type="gene ID" value="OGLUM09G03870"/>
</dbReference>
<accession>A0A0E0B0K6</accession>
<sequence length="106" mass="11578">MAPRSFPAATVVVPHSAGASPRAVPDGAWVVCPSAEPAAVHARWSTTLLPAGAEVDHNPFAPYASALFDLWTPDSCSTPQLQCSMDTKFMWKNMYMRYSSNNFIFK</sequence>
<keyword evidence="2" id="KW-1185">Reference proteome</keyword>
<dbReference type="AlphaFoldDB" id="A0A0E0B0K6"/>
<dbReference type="HOGENOM" id="CLU_2227368_0_0_1"/>
<dbReference type="Proteomes" id="UP000026961">
    <property type="component" value="Chromosome 9"/>
</dbReference>
<evidence type="ECO:0000313" key="2">
    <source>
        <dbReference type="Proteomes" id="UP000026961"/>
    </source>
</evidence>